<proteinExistence type="predicted"/>
<accession>A0A448XJF6</accession>
<protein>
    <submittedName>
        <fullName evidence="1">Uncharacterized protein</fullName>
    </submittedName>
</protein>
<evidence type="ECO:0000313" key="2">
    <source>
        <dbReference type="Proteomes" id="UP000784294"/>
    </source>
</evidence>
<reference evidence="1" key="1">
    <citation type="submission" date="2018-11" db="EMBL/GenBank/DDBJ databases">
        <authorList>
            <consortium name="Pathogen Informatics"/>
        </authorList>
    </citation>
    <scope>NUCLEOTIDE SEQUENCE</scope>
</reference>
<sequence length="203" mass="23642">MYHVHGPTLEMMMHTMDSGQEKNMTYYRDPAATILFAHVIEVILVRHADLFDKDWIQWSEVAEHMVETGHEIEWSQTSRFADYGTSVYNEARKKSTGHVVTATEVLPQNFEELRDCLMNSRQMETYFKPVLELEQIECIRASAIGCAAVCKLSPALVEYSIQMHEQLHLEAIRNYYVPYYRTEEKNIAQREALLLSRYKVTGN</sequence>
<keyword evidence="2" id="KW-1185">Reference proteome</keyword>
<comment type="caution">
    <text evidence="1">The sequence shown here is derived from an EMBL/GenBank/DDBJ whole genome shotgun (WGS) entry which is preliminary data.</text>
</comment>
<name>A0A448XJF6_9PLAT</name>
<organism evidence="1 2">
    <name type="scientific">Protopolystoma xenopodis</name>
    <dbReference type="NCBI Taxonomy" id="117903"/>
    <lineage>
        <taxon>Eukaryota</taxon>
        <taxon>Metazoa</taxon>
        <taxon>Spiralia</taxon>
        <taxon>Lophotrochozoa</taxon>
        <taxon>Platyhelminthes</taxon>
        <taxon>Monogenea</taxon>
        <taxon>Polyopisthocotylea</taxon>
        <taxon>Polystomatidea</taxon>
        <taxon>Polystomatidae</taxon>
        <taxon>Protopolystoma</taxon>
    </lineage>
</organism>
<gene>
    <name evidence="1" type="ORF">PXEA_LOCUS31515</name>
</gene>
<dbReference type="AlphaFoldDB" id="A0A448XJF6"/>
<dbReference type="OrthoDB" id="6274432at2759"/>
<dbReference type="EMBL" id="CAAALY010256805">
    <property type="protein sequence ID" value="VEL38075.1"/>
    <property type="molecule type" value="Genomic_DNA"/>
</dbReference>
<dbReference type="Proteomes" id="UP000784294">
    <property type="component" value="Unassembled WGS sequence"/>
</dbReference>
<evidence type="ECO:0000313" key="1">
    <source>
        <dbReference type="EMBL" id="VEL38075.1"/>
    </source>
</evidence>